<dbReference type="SUPFAM" id="SSF53448">
    <property type="entry name" value="Nucleotide-diphospho-sugar transferases"/>
    <property type="match status" value="1"/>
</dbReference>
<sequence length="269" mass="30705">MKIEEVTPLILSFNESPNIRDTLSRLSWASRVVVVDSFSSDKTLEILSQFPNVQVYQRRFDHFADQCNYGLEKIKTPWVLSLDADYKCPAGLASELEGLDGTKHGYFAGFKYCIFGKALRATLYPPRTILYRKASAKYERDGHAHKVTISGEKGRLGSVLLHDDRKSLAVWCASQVRYANDEAKKLAGTAKQDLGWKDRLRLWYVVAPILTLFYCLFYKALILDGWRGIYYSLQRVFAELILGLVLLDRKLRAESGDNQEFIDETGENN</sequence>
<evidence type="ECO:0000313" key="4">
    <source>
        <dbReference type="EMBL" id="TWU47522.1"/>
    </source>
</evidence>
<keyword evidence="4" id="KW-0808">Transferase</keyword>
<evidence type="ECO:0000259" key="3">
    <source>
        <dbReference type="Pfam" id="PF00535"/>
    </source>
</evidence>
<dbReference type="PANTHER" id="PTHR43630">
    <property type="entry name" value="POLY-BETA-1,6-N-ACETYL-D-GLUCOSAMINE SYNTHASE"/>
    <property type="match status" value="1"/>
</dbReference>
<keyword evidence="2" id="KW-0472">Membrane</keyword>
<name>A0A5C6EES8_9BACT</name>
<protein>
    <submittedName>
        <fullName evidence="4">Glycosyl transferase family 2</fullName>
    </submittedName>
</protein>
<dbReference type="InterPro" id="IPR029044">
    <property type="entry name" value="Nucleotide-diphossugar_trans"/>
</dbReference>
<comment type="caution">
    <text evidence="4">The sequence shown here is derived from an EMBL/GenBank/DDBJ whole genome shotgun (WGS) entry which is preliminary data.</text>
</comment>
<dbReference type="Proteomes" id="UP000318288">
    <property type="component" value="Unassembled WGS sequence"/>
</dbReference>
<evidence type="ECO:0000256" key="2">
    <source>
        <dbReference type="SAM" id="Phobius"/>
    </source>
</evidence>
<gene>
    <name evidence="4" type="ORF">Poly51_53220</name>
</gene>
<dbReference type="Gene3D" id="3.90.550.10">
    <property type="entry name" value="Spore Coat Polysaccharide Biosynthesis Protein SpsA, Chain A"/>
    <property type="match status" value="1"/>
</dbReference>
<dbReference type="GO" id="GO:0016740">
    <property type="term" value="F:transferase activity"/>
    <property type="evidence" value="ECO:0007669"/>
    <property type="project" value="UniProtKB-KW"/>
</dbReference>
<evidence type="ECO:0000313" key="5">
    <source>
        <dbReference type="Proteomes" id="UP000318288"/>
    </source>
</evidence>
<organism evidence="4 5">
    <name type="scientific">Rubripirellula tenax</name>
    <dbReference type="NCBI Taxonomy" id="2528015"/>
    <lineage>
        <taxon>Bacteria</taxon>
        <taxon>Pseudomonadati</taxon>
        <taxon>Planctomycetota</taxon>
        <taxon>Planctomycetia</taxon>
        <taxon>Pirellulales</taxon>
        <taxon>Pirellulaceae</taxon>
        <taxon>Rubripirellula</taxon>
    </lineage>
</organism>
<dbReference type="AlphaFoldDB" id="A0A5C6EES8"/>
<accession>A0A5C6EES8</accession>
<dbReference type="EMBL" id="SJPW01000007">
    <property type="protein sequence ID" value="TWU47522.1"/>
    <property type="molecule type" value="Genomic_DNA"/>
</dbReference>
<feature type="transmembrane region" description="Helical" evidence="2">
    <location>
        <begin position="202"/>
        <end position="222"/>
    </location>
</feature>
<dbReference type="PANTHER" id="PTHR43630:SF2">
    <property type="entry name" value="GLYCOSYLTRANSFERASE"/>
    <property type="match status" value="1"/>
</dbReference>
<feature type="domain" description="Glycosyltransferase 2-like" evidence="3">
    <location>
        <begin position="10"/>
        <end position="117"/>
    </location>
</feature>
<proteinExistence type="inferred from homology"/>
<dbReference type="InterPro" id="IPR001173">
    <property type="entry name" value="Glyco_trans_2-like"/>
</dbReference>
<dbReference type="RefSeq" id="WP_186775798.1">
    <property type="nucleotide sequence ID" value="NZ_SJPW01000007.1"/>
</dbReference>
<keyword evidence="2" id="KW-0812">Transmembrane</keyword>
<reference evidence="4 5" key="1">
    <citation type="submission" date="2019-02" db="EMBL/GenBank/DDBJ databases">
        <title>Deep-cultivation of Planctomycetes and their phenomic and genomic characterization uncovers novel biology.</title>
        <authorList>
            <person name="Wiegand S."/>
            <person name="Jogler M."/>
            <person name="Boedeker C."/>
            <person name="Pinto D."/>
            <person name="Vollmers J."/>
            <person name="Rivas-Marin E."/>
            <person name="Kohn T."/>
            <person name="Peeters S.H."/>
            <person name="Heuer A."/>
            <person name="Rast P."/>
            <person name="Oberbeckmann S."/>
            <person name="Bunk B."/>
            <person name="Jeske O."/>
            <person name="Meyerdierks A."/>
            <person name="Storesund J.E."/>
            <person name="Kallscheuer N."/>
            <person name="Luecker S."/>
            <person name="Lage O.M."/>
            <person name="Pohl T."/>
            <person name="Merkel B.J."/>
            <person name="Hornburger P."/>
            <person name="Mueller R.-W."/>
            <person name="Bruemmer F."/>
            <person name="Labrenz M."/>
            <person name="Spormann A.M."/>
            <person name="Op Den Camp H."/>
            <person name="Overmann J."/>
            <person name="Amann R."/>
            <person name="Jetten M.S.M."/>
            <person name="Mascher T."/>
            <person name="Medema M.H."/>
            <person name="Devos D.P."/>
            <person name="Kaster A.-K."/>
            <person name="Ovreas L."/>
            <person name="Rohde M."/>
            <person name="Galperin M.Y."/>
            <person name="Jogler C."/>
        </authorList>
    </citation>
    <scope>NUCLEOTIDE SEQUENCE [LARGE SCALE GENOMIC DNA]</scope>
    <source>
        <strain evidence="4 5">Poly51</strain>
    </source>
</reference>
<dbReference type="Pfam" id="PF00535">
    <property type="entry name" value="Glycos_transf_2"/>
    <property type="match status" value="1"/>
</dbReference>
<keyword evidence="2" id="KW-1133">Transmembrane helix</keyword>
<evidence type="ECO:0000256" key="1">
    <source>
        <dbReference type="ARBA" id="ARBA00038494"/>
    </source>
</evidence>
<dbReference type="CDD" id="cd02511">
    <property type="entry name" value="Beta4Glucosyltransferase"/>
    <property type="match status" value="1"/>
</dbReference>
<keyword evidence="5" id="KW-1185">Reference proteome</keyword>
<comment type="similarity">
    <text evidence="1">Belongs to the glycosyltransferase 2 family. WaaE/KdtX subfamily.</text>
</comment>